<keyword evidence="11" id="KW-1185">Reference proteome</keyword>
<evidence type="ECO:0000256" key="4">
    <source>
        <dbReference type="ARBA" id="ARBA00022801"/>
    </source>
</evidence>
<feature type="domain" description="Fibronectin type-III" evidence="9">
    <location>
        <begin position="509"/>
        <end position="596"/>
    </location>
</feature>
<proteinExistence type="inferred from homology"/>
<dbReference type="CDD" id="cd07477">
    <property type="entry name" value="Peptidases_S8_Subtilisin_subset"/>
    <property type="match status" value="1"/>
</dbReference>
<dbReference type="PROSITE" id="PS00138">
    <property type="entry name" value="SUBTILASE_SER"/>
    <property type="match status" value="1"/>
</dbReference>
<dbReference type="SUPFAM" id="SSF54897">
    <property type="entry name" value="Protease propeptides/inhibitors"/>
    <property type="match status" value="1"/>
</dbReference>
<feature type="signal peptide" evidence="8">
    <location>
        <begin position="1"/>
        <end position="31"/>
    </location>
</feature>
<evidence type="ECO:0000313" key="11">
    <source>
        <dbReference type="Proteomes" id="UP001493487"/>
    </source>
</evidence>
<dbReference type="InterPro" id="IPR003961">
    <property type="entry name" value="FN3_dom"/>
</dbReference>
<dbReference type="InterPro" id="IPR023827">
    <property type="entry name" value="Peptidase_S8_Asp-AS"/>
</dbReference>
<dbReference type="PROSITE" id="PS00137">
    <property type="entry name" value="SUBTILASE_HIS"/>
    <property type="match status" value="1"/>
</dbReference>
<dbReference type="Pfam" id="PF00041">
    <property type="entry name" value="fn3"/>
    <property type="match status" value="2"/>
</dbReference>
<dbReference type="PROSITE" id="PS50853">
    <property type="entry name" value="FN3"/>
    <property type="match status" value="3"/>
</dbReference>
<evidence type="ECO:0000256" key="3">
    <source>
        <dbReference type="ARBA" id="ARBA00022723"/>
    </source>
</evidence>
<dbReference type="Proteomes" id="UP001493487">
    <property type="component" value="Unassembled WGS sequence"/>
</dbReference>
<organism evidence="10 11">
    <name type="scientific">Cohnella silvisoli</name>
    <dbReference type="NCBI Taxonomy" id="2873699"/>
    <lineage>
        <taxon>Bacteria</taxon>
        <taxon>Bacillati</taxon>
        <taxon>Bacillota</taxon>
        <taxon>Bacilli</taxon>
        <taxon>Bacillales</taxon>
        <taxon>Paenibacillaceae</taxon>
        <taxon>Cohnella</taxon>
    </lineage>
</organism>
<dbReference type="SUPFAM" id="SSF52743">
    <property type="entry name" value="Subtilisin-like"/>
    <property type="match status" value="1"/>
</dbReference>
<dbReference type="InterPro" id="IPR037045">
    <property type="entry name" value="S8pro/Inhibitor_I9_sf"/>
</dbReference>
<evidence type="ECO:0000256" key="6">
    <source>
        <dbReference type="PROSITE-ProRule" id="PRU01240"/>
    </source>
</evidence>
<dbReference type="InterPro" id="IPR015500">
    <property type="entry name" value="Peptidase_S8_subtilisin-rel"/>
</dbReference>
<dbReference type="SUPFAM" id="SSF49265">
    <property type="entry name" value="Fibronectin type III"/>
    <property type="match status" value="2"/>
</dbReference>
<dbReference type="InterPro" id="IPR036116">
    <property type="entry name" value="FN3_sf"/>
</dbReference>
<dbReference type="Pfam" id="PF00082">
    <property type="entry name" value="Peptidase_S8"/>
    <property type="match status" value="1"/>
</dbReference>
<evidence type="ECO:0000259" key="9">
    <source>
        <dbReference type="PROSITE" id="PS50853"/>
    </source>
</evidence>
<dbReference type="InterPro" id="IPR023828">
    <property type="entry name" value="Peptidase_S8_Ser-AS"/>
</dbReference>
<dbReference type="InterPro" id="IPR050131">
    <property type="entry name" value="Peptidase_S8_subtilisin-like"/>
</dbReference>
<dbReference type="Gene3D" id="3.30.70.80">
    <property type="entry name" value="Peptidase S8 propeptide/proteinase inhibitor I9"/>
    <property type="match status" value="1"/>
</dbReference>
<dbReference type="EMBL" id="JASKHM010000014">
    <property type="protein sequence ID" value="MEQ4485092.1"/>
    <property type="molecule type" value="Genomic_DNA"/>
</dbReference>
<dbReference type="PROSITE" id="PS51892">
    <property type="entry name" value="SUBTILASE"/>
    <property type="match status" value="1"/>
</dbReference>
<comment type="similarity">
    <text evidence="1 6 7">Belongs to the peptidase S8 family.</text>
</comment>
<dbReference type="InterPro" id="IPR013783">
    <property type="entry name" value="Ig-like_fold"/>
</dbReference>
<dbReference type="InterPro" id="IPR000209">
    <property type="entry name" value="Peptidase_S8/S53_dom"/>
</dbReference>
<dbReference type="PROSITE" id="PS00136">
    <property type="entry name" value="SUBTILASE_ASP"/>
    <property type="match status" value="1"/>
</dbReference>
<protein>
    <submittedName>
        <fullName evidence="10">S8 family serine peptidase</fullName>
    </submittedName>
</protein>
<feature type="active site" description="Charge relay system" evidence="6">
    <location>
        <position position="182"/>
    </location>
</feature>
<evidence type="ECO:0000313" key="10">
    <source>
        <dbReference type="EMBL" id="MEQ4485092.1"/>
    </source>
</evidence>
<dbReference type="Gene3D" id="3.40.50.200">
    <property type="entry name" value="Peptidase S8/S53 domain"/>
    <property type="match status" value="1"/>
</dbReference>
<evidence type="ECO:0000256" key="8">
    <source>
        <dbReference type="SAM" id="SignalP"/>
    </source>
</evidence>
<evidence type="ECO:0000256" key="2">
    <source>
        <dbReference type="ARBA" id="ARBA00022670"/>
    </source>
</evidence>
<reference evidence="10 11" key="1">
    <citation type="journal article" date="2023" name="Genome Announc.">
        <title>Pan-Genome Analyses of the Genus Cohnella and Proposal of the Novel Species Cohnella silvisoli sp. nov., Isolated from Forest Soil.</title>
        <authorList>
            <person name="Wang C."/>
            <person name="Mao L."/>
            <person name="Bao G."/>
            <person name="Zhu H."/>
        </authorList>
    </citation>
    <scope>NUCLEOTIDE SEQUENCE [LARGE SCALE GENOMIC DNA]</scope>
    <source>
        <strain evidence="10 11">NL03-T5-1</strain>
    </source>
</reference>
<keyword evidence="3" id="KW-0479">Metal-binding</keyword>
<feature type="active site" description="Charge relay system" evidence="6">
    <location>
        <position position="152"/>
    </location>
</feature>
<feature type="domain" description="Fibronectin type-III" evidence="9">
    <location>
        <begin position="599"/>
        <end position="683"/>
    </location>
</feature>
<gene>
    <name evidence="10" type="ORF">QJS35_22130</name>
</gene>
<comment type="caution">
    <text evidence="10">The sequence shown here is derived from an EMBL/GenBank/DDBJ whole genome shotgun (WGS) entry which is preliminary data.</text>
</comment>
<name>A0ABV1KZZ4_9BACL</name>
<evidence type="ECO:0000256" key="7">
    <source>
        <dbReference type="RuleBase" id="RU003355"/>
    </source>
</evidence>
<dbReference type="RefSeq" id="WP_232187468.1">
    <property type="nucleotide sequence ID" value="NZ_JAIOAP010000012.1"/>
</dbReference>
<keyword evidence="8" id="KW-0732">Signal</keyword>
<dbReference type="PRINTS" id="PR00723">
    <property type="entry name" value="SUBTILISIN"/>
</dbReference>
<dbReference type="PANTHER" id="PTHR43806:SF11">
    <property type="entry name" value="CEREVISIN-RELATED"/>
    <property type="match status" value="1"/>
</dbReference>
<dbReference type="CDD" id="cd00063">
    <property type="entry name" value="FN3"/>
    <property type="match status" value="3"/>
</dbReference>
<accession>A0ABV1KZZ4</accession>
<keyword evidence="2 6" id="KW-0645">Protease</keyword>
<dbReference type="InterPro" id="IPR036852">
    <property type="entry name" value="Peptidase_S8/S53_dom_sf"/>
</dbReference>
<dbReference type="SMART" id="SM00060">
    <property type="entry name" value="FN3"/>
    <property type="match status" value="3"/>
</dbReference>
<dbReference type="InterPro" id="IPR022398">
    <property type="entry name" value="Peptidase_S8_His-AS"/>
</dbReference>
<keyword evidence="5 6" id="KW-0720">Serine protease</keyword>
<sequence>MTKNKQRWASSFIIFLCIVSLLFPLTLSVQAKTETTTEYLVGFKKGIDSQEHLKKSKKIKHQQKKKFNTQNTIMMDLDAAEISELSKDPNVTFVEKNEKISIQTIQISESTEASGQTSNSIEILPWGNVAVGANLQQEGDLQGEGIKVAVLDTGISSHPDLVIKGGVSFDTSSTNYTDNNGHGTHVAGIIAAQQNTIGVVGIAPKVDLYGVKVLNDAGNGTYAQVIQGIEWAIDNNMNIISMSFSGTADSQALHQVISQAQQAGILLIAAAGNLGSGTETETYPALYPEVVSVGATTESNQRANLSSTGDQLDIVAPGVNILSTYKDGGYTSLSGTSMAAPYVTGAAAVVWSQHRSENALTIMNSLYDQATPLGPTHEYGHGLVNLARTLGLIDSAIPAFQLNSSDNSEPQTPGDSEVSISAIVRGNSFTVSTTAPSNKPSYTKVDIGVDGPKSRVCSKTITTTTSAGSTVSLSCTSTSSWDLGTYTPKYTFYYSGGTVPVTGASFTLTPEAPTLSNSYTPARTSIYFTWSRVNGVSSYKIIKNGELAATLGDVNNYTLTGLSPSSTYYIQVKAVDPNDTSSGSYSNTVSMTTKPPFGTPGTPTISNVAANGFSVSWSGVSDADQYKVLIDGQLKATVSTTSTPITGLNPNQQYSVQIKAIDQFDANNVTFSPIVNQLTAKSAGPQGFTATFVTANTIKVTWSPVSDPTIYSLTKSNNGSSETPYSTSSTVFYFTGLNPGVAYTLKVFTVNTLPSQITVTTDGVGNLPGSIPLMINGQPYNAIPFYPY</sequence>
<keyword evidence="4 6" id="KW-0378">Hydrolase</keyword>
<evidence type="ECO:0000256" key="5">
    <source>
        <dbReference type="ARBA" id="ARBA00022825"/>
    </source>
</evidence>
<dbReference type="InterPro" id="IPR034202">
    <property type="entry name" value="Subtilisin_Carlsberg-like"/>
</dbReference>
<evidence type="ECO:0000256" key="1">
    <source>
        <dbReference type="ARBA" id="ARBA00011073"/>
    </source>
</evidence>
<feature type="chain" id="PRO_5046868316" evidence="8">
    <location>
        <begin position="32"/>
        <end position="788"/>
    </location>
</feature>
<feature type="domain" description="Fibronectin type-III" evidence="9">
    <location>
        <begin position="684"/>
        <end position="765"/>
    </location>
</feature>
<dbReference type="PANTHER" id="PTHR43806">
    <property type="entry name" value="PEPTIDASE S8"/>
    <property type="match status" value="1"/>
</dbReference>
<dbReference type="Gene3D" id="2.60.40.10">
    <property type="entry name" value="Immunoglobulins"/>
    <property type="match status" value="3"/>
</dbReference>
<feature type="active site" description="Charge relay system" evidence="6">
    <location>
        <position position="337"/>
    </location>
</feature>